<organism evidence="8">
    <name type="scientific">freshwater metagenome</name>
    <dbReference type="NCBI Taxonomy" id="449393"/>
    <lineage>
        <taxon>unclassified sequences</taxon>
        <taxon>metagenomes</taxon>
        <taxon>ecological metagenomes</taxon>
    </lineage>
</organism>
<keyword evidence="3 7" id="KW-0812">Transmembrane</keyword>
<dbReference type="NCBIfam" id="TIGR03426">
    <property type="entry name" value="shape_MreD"/>
    <property type="match status" value="1"/>
</dbReference>
<keyword evidence="4" id="KW-0133">Cell shape</keyword>
<evidence type="ECO:0000256" key="5">
    <source>
        <dbReference type="ARBA" id="ARBA00022989"/>
    </source>
</evidence>
<comment type="subcellular location">
    <subcellularLocation>
        <location evidence="1">Cell membrane</location>
        <topology evidence="1">Multi-pass membrane protein</topology>
    </subcellularLocation>
</comment>
<dbReference type="InterPro" id="IPR007227">
    <property type="entry name" value="Cell_shape_determining_MreD"/>
</dbReference>
<feature type="transmembrane region" description="Helical" evidence="7">
    <location>
        <begin position="137"/>
        <end position="159"/>
    </location>
</feature>
<protein>
    <submittedName>
        <fullName evidence="8">Unannotated protein</fullName>
    </submittedName>
</protein>
<evidence type="ECO:0000313" key="8">
    <source>
        <dbReference type="EMBL" id="CAB4535609.1"/>
    </source>
</evidence>
<keyword evidence="2" id="KW-1003">Cell membrane</keyword>
<feature type="transmembrane region" description="Helical" evidence="7">
    <location>
        <begin position="6"/>
        <end position="24"/>
    </location>
</feature>
<accession>A0A6J6BB29</accession>
<keyword evidence="6 7" id="KW-0472">Membrane</keyword>
<dbReference type="AlphaFoldDB" id="A0A6J6BB29"/>
<evidence type="ECO:0000256" key="1">
    <source>
        <dbReference type="ARBA" id="ARBA00004651"/>
    </source>
</evidence>
<proteinExistence type="predicted"/>
<evidence type="ECO:0000256" key="3">
    <source>
        <dbReference type="ARBA" id="ARBA00022692"/>
    </source>
</evidence>
<dbReference type="EMBL" id="CAEZSI010000030">
    <property type="protein sequence ID" value="CAB4535609.1"/>
    <property type="molecule type" value="Genomic_DNA"/>
</dbReference>
<feature type="transmembrane region" description="Helical" evidence="7">
    <location>
        <begin position="105"/>
        <end position="131"/>
    </location>
</feature>
<keyword evidence="5 7" id="KW-1133">Transmembrane helix</keyword>
<dbReference type="GO" id="GO:0005886">
    <property type="term" value="C:plasma membrane"/>
    <property type="evidence" value="ECO:0007669"/>
    <property type="project" value="UniProtKB-SubCell"/>
</dbReference>
<evidence type="ECO:0000256" key="7">
    <source>
        <dbReference type="SAM" id="Phobius"/>
    </source>
</evidence>
<evidence type="ECO:0000256" key="2">
    <source>
        <dbReference type="ARBA" id="ARBA00022475"/>
    </source>
</evidence>
<evidence type="ECO:0000256" key="4">
    <source>
        <dbReference type="ARBA" id="ARBA00022960"/>
    </source>
</evidence>
<feature type="transmembrane region" description="Helical" evidence="7">
    <location>
        <begin position="74"/>
        <end position="93"/>
    </location>
</feature>
<name>A0A6J6BB29_9ZZZZ</name>
<gene>
    <name evidence="8" type="ORF">UFOPK1412_00351</name>
</gene>
<reference evidence="8" key="1">
    <citation type="submission" date="2020-05" db="EMBL/GenBank/DDBJ databases">
        <authorList>
            <person name="Chiriac C."/>
            <person name="Salcher M."/>
            <person name="Ghai R."/>
            <person name="Kavagutti S V."/>
        </authorList>
    </citation>
    <scope>NUCLEOTIDE SEQUENCE</scope>
</reference>
<feature type="transmembrane region" description="Helical" evidence="7">
    <location>
        <begin position="36"/>
        <end position="62"/>
    </location>
</feature>
<evidence type="ECO:0000256" key="6">
    <source>
        <dbReference type="ARBA" id="ARBA00023136"/>
    </source>
</evidence>
<sequence length="173" mass="18612">MLIRPISLSIPVFLIVFTFQEAVVNQFNLPGGGFSIFMIFALVWAVISTPEIAALLGFGAGFLMDLSLSSGGRVGQWTLIMIVVCYGVSYLGYGDENISGNPVGVVLFVVFASLAAEVLYIVTALLLGVSVGNINQILLILLGNFLWTLAITPIALPIFSRLHLNIFETRSSL</sequence>
<dbReference type="GO" id="GO:0008360">
    <property type="term" value="P:regulation of cell shape"/>
    <property type="evidence" value="ECO:0007669"/>
    <property type="project" value="UniProtKB-KW"/>
</dbReference>